<evidence type="ECO:0000313" key="2">
    <source>
        <dbReference type="Proteomes" id="UP000468717"/>
    </source>
</evidence>
<dbReference type="PROSITE" id="PS51257">
    <property type="entry name" value="PROKAR_LIPOPROTEIN"/>
    <property type="match status" value="1"/>
</dbReference>
<name>A0A6I1IBK5_9BURK</name>
<sequence>MKKLTSIVLCIFILAGCNSKEKEERLQQALSEKTFTTTSYNYTPYDIYSIAFKGISLPFNIDEAPSGGSIFFRDASEANMDNGEKVSFSSGNCCFIWDGPVDKPLRVRVVWSVVFDTSYHDGKSSADYDERTSRQSSPGSRWCQATVDILPAKGPERPSIVLFHFLADGTVQAHLGTFKTQSPLTAEQVKQHATRLPHGQFCKQEIENPFFGIPRTPHRE</sequence>
<proteinExistence type="predicted"/>
<evidence type="ECO:0000313" key="1">
    <source>
        <dbReference type="EMBL" id="KAB8064608.1"/>
    </source>
</evidence>
<comment type="caution">
    <text evidence="1">The sequence shown here is derived from an EMBL/GenBank/DDBJ whole genome shotgun (WGS) entry which is preliminary data.</text>
</comment>
<dbReference type="Proteomes" id="UP000468717">
    <property type="component" value="Unassembled WGS sequence"/>
</dbReference>
<gene>
    <name evidence="1" type="ORF">GCN75_11605</name>
</gene>
<keyword evidence="2" id="KW-1185">Reference proteome</keyword>
<organism evidence="1 2">
    <name type="scientific">Janthinobacterium violaceinigrum</name>
    <dbReference type="NCBI Taxonomy" id="2654252"/>
    <lineage>
        <taxon>Bacteria</taxon>
        <taxon>Pseudomonadati</taxon>
        <taxon>Pseudomonadota</taxon>
        <taxon>Betaproteobacteria</taxon>
        <taxon>Burkholderiales</taxon>
        <taxon>Oxalobacteraceae</taxon>
        <taxon>Janthinobacterium</taxon>
    </lineage>
</organism>
<dbReference type="EMBL" id="WFLI01000011">
    <property type="protein sequence ID" value="KAB8064608.1"/>
    <property type="molecule type" value="Genomic_DNA"/>
</dbReference>
<dbReference type="RefSeq" id="WP_152282654.1">
    <property type="nucleotide sequence ID" value="NZ_WFLI01000011.1"/>
</dbReference>
<dbReference type="AlphaFoldDB" id="A0A6I1IBK5"/>
<accession>A0A6I1IBK5</accession>
<protein>
    <submittedName>
        <fullName evidence="1">DUF3304 domain-containing protein</fullName>
    </submittedName>
</protein>
<reference evidence="1 2" key="1">
    <citation type="submission" date="2019-10" db="EMBL/GenBank/DDBJ databases">
        <title>Three novel species isolated from a subtropical stream in China.</title>
        <authorList>
            <person name="Lu H."/>
        </authorList>
    </citation>
    <scope>NUCLEOTIDE SEQUENCE [LARGE SCALE GENOMIC DNA]</scope>
    <source>
        <strain evidence="1 2">FT13W</strain>
    </source>
</reference>